<evidence type="ECO:0000256" key="1">
    <source>
        <dbReference type="SAM" id="Phobius"/>
    </source>
</evidence>
<accession>A0A3E4YL84</accession>
<reference evidence="2 3" key="1">
    <citation type="submission" date="2018-08" db="EMBL/GenBank/DDBJ databases">
        <title>A genome reference for cultivated species of the human gut microbiota.</title>
        <authorList>
            <person name="Zou Y."/>
            <person name="Xue W."/>
            <person name="Luo G."/>
        </authorList>
    </citation>
    <scope>NUCLEOTIDE SEQUENCE [LARGE SCALE GENOMIC DNA]</scope>
    <source>
        <strain evidence="2 3">OM07-13</strain>
    </source>
</reference>
<dbReference type="EMBL" id="QSTP01000001">
    <property type="protein sequence ID" value="RGM75519.1"/>
    <property type="molecule type" value="Genomic_DNA"/>
</dbReference>
<keyword evidence="1" id="KW-0472">Membrane</keyword>
<organism evidence="2 3">
    <name type="scientific">Agathobacter rectalis</name>
    <dbReference type="NCBI Taxonomy" id="39491"/>
    <lineage>
        <taxon>Bacteria</taxon>
        <taxon>Bacillati</taxon>
        <taxon>Bacillota</taxon>
        <taxon>Clostridia</taxon>
        <taxon>Lachnospirales</taxon>
        <taxon>Lachnospiraceae</taxon>
        <taxon>Agathobacter</taxon>
    </lineage>
</organism>
<feature type="transmembrane region" description="Helical" evidence="1">
    <location>
        <begin position="36"/>
        <end position="57"/>
    </location>
</feature>
<protein>
    <submittedName>
        <fullName evidence="2">Uncharacterized protein</fullName>
    </submittedName>
</protein>
<sequence>MNLSFTVTGIIVGLLLTFCIGVLWHKSYDNLMSKHWIPQTIIFGLISIPLLACVGKIDDTNIGIKKSIKKTITANYDNILNYHNDKDNKSFVSDNSKYTFDYDEKTNTLIILNGSSVDATFVDGVKQKGEIL</sequence>
<dbReference type="AlphaFoldDB" id="A0A3E4YL84"/>
<dbReference type="Proteomes" id="UP000260758">
    <property type="component" value="Unassembled WGS sequence"/>
</dbReference>
<evidence type="ECO:0000313" key="3">
    <source>
        <dbReference type="Proteomes" id="UP000260758"/>
    </source>
</evidence>
<evidence type="ECO:0000313" key="2">
    <source>
        <dbReference type="EMBL" id="RGM75519.1"/>
    </source>
</evidence>
<dbReference type="RefSeq" id="WP_117718278.1">
    <property type="nucleotide sequence ID" value="NZ_QSTP01000001.1"/>
</dbReference>
<keyword evidence="1" id="KW-0812">Transmembrane</keyword>
<comment type="caution">
    <text evidence="2">The sequence shown here is derived from an EMBL/GenBank/DDBJ whole genome shotgun (WGS) entry which is preliminary data.</text>
</comment>
<keyword evidence="1" id="KW-1133">Transmembrane helix</keyword>
<name>A0A3E4YL84_9FIRM</name>
<feature type="transmembrane region" description="Helical" evidence="1">
    <location>
        <begin position="7"/>
        <end position="24"/>
    </location>
</feature>
<proteinExistence type="predicted"/>
<gene>
    <name evidence="2" type="ORF">DXB99_03055</name>
</gene>